<dbReference type="Proteomes" id="UP000217265">
    <property type="component" value="Chromosome"/>
</dbReference>
<feature type="transmembrane region" description="Helical" evidence="1">
    <location>
        <begin position="88"/>
        <end position="120"/>
    </location>
</feature>
<reference evidence="2 3" key="1">
    <citation type="submission" date="2017-09" db="EMBL/GenBank/DDBJ databases">
        <title>Complete genome sequence of Verrucomicrobial strain HZ-65, isolated from freshwater.</title>
        <authorList>
            <person name="Choi A."/>
        </authorList>
    </citation>
    <scope>NUCLEOTIDE SEQUENCE [LARGE SCALE GENOMIC DNA]</scope>
    <source>
        <strain evidence="2 3">HZ-65</strain>
    </source>
</reference>
<sequence length="176" mass="17990">MAVLECLGLVLLLAAIGALIGGIITAIQVESFTPIIPALVSFVLLTAFAGVALHPSLANVEEAPATAGEEAIGLFSFFAKAGLALQPLLFAVYAAAGAIVILFALFGSDVSLSLGGLILLPTTITLSGGGPAGAAIIASACLLPLTAYLTFLLYYLLIDVLRAILSIPQKLDQLRR</sequence>
<dbReference type="AlphaFoldDB" id="A0A290Q4Z0"/>
<feature type="transmembrane region" description="Helical" evidence="1">
    <location>
        <begin position="132"/>
        <end position="157"/>
    </location>
</feature>
<keyword evidence="3" id="KW-1185">Reference proteome</keyword>
<organism evidence="2 3">
    <name type="scientific">Nibricoccus aquaticus</name>
    <dbReference type="NCBI Taxonomy" id="2576891"/>
    <lineage>
        <taxon>Bacteria</taxon>
        <taxon>Pseudomonadati</taxon>
        <taxon>Verrucomicrobiota</taxon>
        <taxon>Opitutia</taxon>
        <taxon>Opitutales</taxon>
        <taxon>Opitutaceae</taxon>
        <taxon>Nibricoccus</taxon>
    </lineage>
</organism>
<protein>
    <submittedName>
        <fullName evidence="2">Uncharacterized protein</fullName>
    </submittedName>
</protein>
<dbReference type="EMBL" id="CP023344">
    <property type="protein sequence ID" value="ATC63755.1"/>
    <property type="molecule type" value="Genomic_DNA"/>
</dbReference>
<evidence type="ECO:0000313" key="2">
    <source>
        <dbReference type="EMBL" id="ATC63755.1"/>
    </source>
</evidence>
<evidence type="ECO:0000313" key="3">
    <source>
        <dbReference type="Proteomes" id="UP000217265"/>
    </source>
</evidence>
<name>A0A290Q4Z0_9BACT</name>
<keyword evidence="1" id="KW-0812">Transmembrane</keyword>
<evidence type="ECO:0000256" key="1">
    <source>
        <dbReference type="SAM" id="Phobius"/>
    </source>
</evidence>
<keyword evidence="1" id="KW-1133">Transmembrane helix</keyword>
<accession>A0A290Q4Z0</accession>
<feature type="transmembrane region" description="Helical" evidence="1">
    <location>
        <begin position="7"/>
        <end position="29"/>
    </location>
</feature>
<keyword evidence="1" id="KW-0472">Membrane</keyword>
<proteinExistence type="predicted"/>
<dbReference type="KEGG" id="vbh:CMV30_07205"/>
<gene>
    <name evidence="2" type="ORF">CMV30_07205</name>
</gene>